<name>A0A9P4J8Q8_9PEZI</name>
<organism evidence="2 3">
    <name type="scientific">Myriangium duriaei CBS 260.36</name>
    <dbReference type="NCBI Taxonomy" id="1168546"/>
    <lineage>
        <taxon>Eukaryota</taxon>
        <taxon>Fungi</taxon>
        <taxon>Dikarya</taxon>
        <taxon>Ascomycota</taxon>
        <taxon>Pezizomycotina</taxon>
        <taxon>Dothideomycetes</taxon>
        <taxon>Dothideomycetidae</taxon>
        <taxon>Myriangiales</taxon>
        <taxon>Myriangiaceae</taxon>
        <taxon>Myriangium</taxon>
    </lineage>
</organism>
<dbReference type="AlphaFoldDB" id="A0A9P4J8Q8"/>
<evidence type="ECO:0000313" key="2">
    <source>
        <dbReference type="EMBL" id="KAF2156891.1"/>
    </source>
</evidence>
<dbReference type="OrthoDB" id="4158609at2759"/>
<evidence type="ECO:0000313" key="3">
    <source>
        <dbReference type="Proteomes" id="UP000799439"/>
    </source>
</evidence>
<dbReference type="EMBL" id="ML996081">
    <property type="protein sequence ID" value="KAF2156891.1"/>
    <property type="molecule type" value="Genomic_DNA"/>
</dbReference>
<accession>A0A9P4J8Q8</accession>
<proteinExistence type="predicted"/>
<sequence>MSSQSPEQNTVADSNKSDSSSKNTGMFSNLSAYKRDPENPAYQQRRESLNEQSAQKPGVVGQMFDKLVRGEHPANN</sequence>
<protein>
    <submittedName>
        <fullName evidence="2">Uncharacterized protein</fullName>
    </submittedName>
</protein>
<evidence type="ECO:0000256" key="1">
    <source>
        <dbReference type="SAM" id="MobiDB-lite"/>
    </source>
</evidence>
<comment type="caution">
    <text evidence="2">The sequence shown here is derived from an EMBL/GenBank/DDBJ whole genome shotgun (WGS) entry which is preliminary data.</text>
</comment>
<feature type="region of interest" description="Disordered" evidence="1">
    <location>
        <begin position="1"/>
        <end position="76"/>
    </location>
</feature>
<feature type="compositionally biased region" description="Polar residues" evidence="1">
    <location>
        <begin position="1"/>
        <end position="12"/>
    </location>
</feature>
<dbReference type="Proteomes" id="UP000799439">
    <property type="component" value="Unassembled WGS sequence"/>
</dbReference>
<reference evidence="2" key="1">
    <citation type="journal article" date="2020" name="Stud. Mycol.">
        <title>101 Dothideomycetes genomes: a test case for predicting lifestyles and emergence of pathogens.</title>
        <authorList>
            <person name="Haridas S."/>
            <person name="Albert R."/>
            <person name="Binder M."/>
            <person name="Bloem J."/>
            <person name="Labutti K."/>
            <person name="Salamov A."/>
            <person name="Andreopoulos B."/>
            <person name="Baker S."/>
            <person name="Barry K."/>
            <person name="Bills G."/>
            <person name="Bluhm B."/>
            <person name="Cannon C."/>
            <person name="Castanera R."/>
            <person name="Culley D."/>
            <person name="Daum C."/>
            <person name="Ezra D."/>
            <person name="Gonzalez J."/>
            <person name="Henrissat B."/>
            <person name="Kuo A."/>
            <person name="Liang C."/>
            <person name="Lipzen A."/>
            <person name="Lutzoni F."/>
            <person name="Magnuson J."/>
            <person name="Mondo S."/>
            <person name="Nolan M."/>
            <person name="Ohm R."/>
            <person name="Pangilinan J."/>
            <person name="Park H.-J."/>
            <person name="Ramirez L."/>
            <person name="Alfaro M."/>
            <person name="Sun H."/>
            <person name="Tritt A."/>
            <person name="Yoshinaga Y."/>
            <person name="Zwiers L.-H."/>
            <person name="Turgeon B."/>
            <person name="Goodwin S."/>
            <person name="Spatafora J."/>
            <person name="Crous P."/>
            <person name="Grigoriev I."/>
        </authorList>
    </citation>
    <scope>NUCLEOTIDE SEQUENCE</scope>
    <source>
        <strain evidence="2">CBS 260.36</strain>
    </source>
</reference>
<gene>
    <name evidence="2" type="ORF">K461DRAFT_289262</name>
</gene>
<feature type="compositionally biased region" description="Basic and acidic residues" evidence="1">
    <location>
        <begin position="66"/>
        <end position="76"/>
    </location>
</feature>
<feature type="compositionally biased region" description="Basic and acidic residues" evidence="1">
    <location>
        <begin position="33"/>
        <end position="49"/>
    </location>
</feature>
<feature type="compositionally biased region" description="Low complexity" evidence="1">
    <location>
        <begin position="13"/>
        <end position="23"/>
    </location>
</feature>
<keyword evidence="3" id="KW-1185">Reference proteome</keyword>